<organism evidence="2 3">
    <name type="scientific">Flavobacterium ponti</name>
    <dbReference type="NCBI Taxonomy" id="665133"/>
    <lineage>
        <taxon>Bacteria</taxon>
        <taxon>Pseudomonadati</taxon>
        <taxon>Bacteroidota</taxon>
        <taxon>Flavobacteriia</taxon>
        <taxon>Flavobacteriales</taxon>
        <taxon>Flavobacteriaceae</taxon>
        <taxon>Flavobacterium</taxon>
    </lineage>
</organism>
<dbReference type="PANTHER" id="PTHR47505:SF1">
    <property type="entry name" value="DNA UTILIZATION PROTEIN YHGH"/>
    <property type="match status" value="1"/>
</dbReference>
<evidence type="ECO:0000313" key="2">
    <source>
        <dbReference type="EMBL" id="MFC4741115.1"/>
    </source>
</evidence>
<dbReference type="InterPro" id="IPR029057">
    <property type="entry name" value="PRTase-like"/>
</dbReference>
<dbReference type="Gene3D" id="3.40.50.2020">
    <property type="match status" value="1"/>
</dbReference>
<proteinExistence type="inferred from homology"/>
<dbReference type="InterPro" id="IPR051910">
    <property type="entry name" value="ComF/GntX_DNA_util-trans"/>
</dbReference>
<evidence type="ECO:0000313" key="3">
    <source>
        <dbReference type="Proteomes" id="UP001595885"/>
    </source>
</evidence>
<dbReference type="SUPFAM" id="SSF53271">
    <property type="entry name" value="PRTase-like"/>
    <property type="match status" value="1"/>
</dbReference>
<dbReference type="InterPro" id="IPR000836">
    <property type="entry name" value="PRTase_dom"/>
</dbReference>
<keyword evidence="3" id="KW-1185">Reference proteome</keyword>
<gene>
    <name evidence="2" type="ORF">ACFO3U_14020</name>
</gene>
<dbReference type="EMBL" id="JBHSGW010000028">
    <property type="protein sequence ID" value="MFC4741115.1"/>
    <property type="molecule type" value="Genomic_DNA"/>
</dbReference>
<name>A0ABV9P849_9FLAO</name>
<protein>
    <submittedName>
        <fullName evidence="2">ComF family protein</fullName>
    </submittedName>
</protein>
<evidence type="ECO:0000256" key="1">
    <source>
        <dbReference type="ARBA" id="ARBA00008007"/>
    </source>
</evidence>
<accession>A0ABV9P849</accession>
<sequence length="178" mass="20425">MSKFYGLLDVEFTAAMVYFHSKGMAQELIHNLKYRKQQEIGTILGTLYGNELKESGKLAKIDFIIPTPIHKKRLQERGYNQVTTFCEALSKELQIPVDNEVLFRIKHSKTQTKKSKEKRAEMKSNDFEIRYKDHHEGKHYLLVDDVITSGATIEACAKTLLEIPNSKISLLSIAYTQS</sequence>
<dbReference type="Proteomes" id="UP001595885">
    <property type="component" value="Unassembled WGS sequence"/>
</dbReference>
<comment type="caution">
    <text evidence="2">The sequence shown here is derived from an EMBL/GenBank/DDBJ whole genome shotgun (WGS) entry which is preliminary data.</text>
</comment>
<reference evidence="3" key="1">
    <citation type="journal article" date="2019" name="Int. J. Syst. Evol. Microbiol.">
        <title>The Global Catalogue of Microorganisms (GCM) 10K type strain sequencing project: providing services to taxonomists for standard genome sequencing and annotation.</title>
        <authorList>
            <consortium name="The Broad Institute Genomics Platform"/>
            <consortium name="The Broad Institute Genome Sequencing Center for Infectious Disease"/>
            <person name="Wu L."/>
            <person name="Ma J."/>
        </authorList>
    </citation>
    <scope>NUCLEOTIDE SEQUENCE [LARGE SCALE GENOMIC DNA]</scope>
    <source>
        <strain evidence="3">CCUG 50349</strain>
    </source>
</reference>
<dbReference type="PANTHER" id="PTHR47505">
    <property type="entry name" value="DNA UTILIZATION PROTEIN YHGH"/>
    <property type="match status" value="1"/>
</dbReference>
<comment type="similarity">
    <text evidence="1">Belongs to the ComF/GntX family.</text>
</comment>
<dbReference type="CDD" id="cd06223">
    <property type="entry name" value="PRTases_typeI"/>
    <property type="match status" value="1"/>
</dbReference>
<dbReference type="RefSeq" id="WP_379743819.1">
    <property type="nucleotide sequence ID" value="NZ_JBHSGW010000028.1"/>
</dbReference>